<dbReference type="EMBL" id="CAXAMM010030446">
    <property type="protein sequence ID" value="CAK9066482.1"/>
    <property type="molecule type" value="Genomic_DNA"/>
</dbReference>
<protein>
    <recommendedName>
        <fullName evidence="4">Centrosomal protein of 162 kDa</fullName>
    </recommendedName>
</protein>
<feature type="region of interest" description="Disordered" evidence="1">
    <location>
        <begin position="264"/>
        <end position="284"/>
    </location>
</feature>
<sequence>MDLLSKGYKFLSELDDPRAGDSSATDLESSLDGVAEKWLGWATGGPRVGNPAAPEELATISQTAGLHGDPELHEDPELEEPPPVTAGTAPSAEELLDLPASPEEDLHAAPDRDAAEPEALVVEEEAPPPPEAVADVAVLGPAEVEDARQMEAETAVEAEIEAAASPREEGDLLGGGRDEGLEEKLASQEVEVEAPEAPAAPHLPEHPAELTVSAETSTSPRAERAPAEDAEDAARVRADLADAQQLLKQRERQLSDLSNVLAEMEARSTAQREQSQSTKSKAVEAIRQAERVAQNWQKKAELAEQQKEEFKERAATEVRRLKQEARDMEQELHKAQDAWRDKIRKAEARAAELEKEGKDAANTSSAELAKMKARLRAQAAGSEETRGELEAYKARAEDEMGRLNERLRATAESELRVRHELQSSEHARQELQERVVELSGQLEHAQQAYSEAAREVGQMSLRLNELEFGQRADGHSEDLLRGELSATKERLQTLEERHKECVWMRDHALQQAEEVRGKLQAAEEQQEMLRAQMAEQGQSLHAAPEVNEALDLAQQEVAALQQQMQRLAEQHQTELQQQAAMSTEEIDYLKRKNEEKEKRLEILTCERNALRYEQEADGGSKTKVSPARPSARDEDKLVDLEDGLSLKELSREQGAVKAFLSDGDLVLKRFSKPLAPESTPAGN</sequence>
<gene>
    <name evidence="2" type="ORF">SCF082_LOCUS33829</name>
</gene>
<comment type="caution">
    <text evidence="2">The sequence shown here is derived from an EMBL/GenBank/DDBJ whole genome shotgun (WGS) entry which is preliminary data.</text>
</comment>
<evidence type="ECO:0000256" key="1">
    <source>
        <dbReference type="SAM" id="MobiDB-lite"/>
    </source>
</evidence>
<keyword evidence="3" id="KW-1185">Reference proteome</keyword>
<feature type="compositionally biased region" description="Basic and acidic residues" evidence="1">
    <location>
        <begin position="221"/>
        <end position="237"/>
    </location>
</feature>
<dbReference type="Proteomes" id="UP001642464">
    <property type="component" value="Unassembled WGS sequence"/>
</dbReference>
<proteinExistence type="predicted"/>
<feature type="region of interest" description="Disordered" evidence="1">
    <location>
        <begin position="614"/>
        <end position="636"/>
    </location>
</feature>
<evidence type="ECO:0000313" key="2">
    <source>
        <dbReference type="EMBL" id="CAK9066482.1"/>
    </source>
</evidence>
<feature type="compositionally biased region" description="Polar residues" evidence="1">
    <location>
        <begin position="268"/>
        <end position="280"/>
    </location>
</feature>
<name>A0ABP0NUN3_9DINO</name>
<evidence type="ECO:0008006" key="4">
    <source>
        <dbReference type="Google" id="ProtNLM"/>
    </source>
</evidence>
<evidence type="ECO:0000313" key="3">
    <source>
        <dbReference type="Proteomes" id="UP001642464"/>
    </source>
</evidence>
<reference evidence="2 3" key="1">
    <citation type="submission" date="2024-02" db="EMBL/GenBank/DDBJ databases">
        <authorList>
            <person name="Chen Y."/>
            <person name="Shah S."/>
            <person name="Dougan E. K."/>
            <person name="Thang M."/>
            <person name="Chan C."/>
        </authorList>
    </citation>
    <scope>NUCLEOTIDE SEQUENCE [LARGE SCALE GENOMIC DNA]</scope>
</reference>
<feature type="region of interest" description="Disordered" evidence="1">
    <location>
        <begin position="41"/>
        <end position="237"/>
    </location>
</feature>
<accession>A0ABP0NUN3</accession>
<feature type="compositionally biased region" description="Basic and acidic residues" evidence="1">
    <location>
        <begin position="104"/>
        <end position="115"/>
    </location>
</feature>
<organism evidence="2 3">
    <name type="scientific">Durusdinium trenchii</name>
    <dbReference type="NCBI Taxonomy" id="1381693"/>
    <lineage>
        <taxon>Eukaryota</taxon>
        <taxon>Sar</taxon>
        <taxon>Alveolata</taxon>
        <taxon>Dinophyceae</taxon>
        <taxon>Suessiales</taxon>
        <taxon>Symbiodiniaceae</taxon>
        <taxon>Durusdinium</taxon>
    </lineage>
</organism>
<feature type="compositionally biased region" description="Basic and acidic residues" evidence="1">
    <location>
        <begin position="166"/>
        <end position="186"/>
    </location>
</feature>